<name>A0ABT2TXT6_9FIRM</name>
<keyword evidence="4" id="KW-1185">Reference proteome</keyword>
<dbReference type="Proteomes" id="UP001652409">
    <property type="component" value="Unassembled WGS sequence"/>
</dbReference>
<dbReference type="SMART" id="SM00460">
    <property type="entry name" value="TGc"/>
    <property type="match status" value="1"/>
</dbReference>
<feature type="transmembrane region" description="Helical" evidence="1">
    <location>
        <begin position="52"/>
        <end position="69"/>
    </location>
</feature>
<feature type="transmembrane region" description="Helical" evidence="1">
    <location>
        <begin position="643"/>
        <end position="667"/>
    </location>
</feature>
<dbReference type="PANTHER" id="PTHR42736">
    <property type="entry name" value="PROTEIN-GLUTAMINE GAMMA-GLUTAMYLTRANSFERASE"/>
    <property type="match status" value="1"/>
</dbReference>
<comment type="caution">
    <text evidence="3">The sequence shown here is derived from an EMBL/GenBank/DDBJ whole genome shotgun (WGS) entry which is preliminary data.</text>
</comment>
<feature type="domain" description="Transglutaminase-like" evidence="2">
    <location>
        <begin position="514"/>
        <end position="589"/>
    </location>
</feature>
<dbReference type="InterPro" id="IPR052901">
    <property type="entry name" value="Bact_TGase-like"/>
</dbReference>
<feature type="transmembrane region" description="Helical" evidence="1">
    <location>
        <begin position="20"/>
        <end position="40"/>
    </location>
</feature>
<dbReference type="EMBL" id="JAOQJL010000049">
    <property type="protein sequence ID" value="MCU6767045.1"/>
    <property type="molecule type" value="Genomic_DNA"/>
</dbReference>
<evidence type="ECO:0000259" key="2">
    <source>
        <dbReference type="SMART" id="SM00460"/>
    </source>
</evidence>
<accession>A0ABT2TXT6</accession>
<feature type="transmembrane region" description="Helical" evidence="1">
    <location>
        <begin position="212"/>
        <end position="234"/>
    </location>
</feature>
<dbReference type="Gene3D" id="3.10.620.30">
    <property type="match status" value="1"/>
</dbReference>
<feature type="transmembrane region" description="Helical" evidence="1">
    <location>
        <begin position="184"/>
        <end position="200"/>
    </location>
</feature>
<dbReference type="InterPro" id="IPR002931">
    <property type="entry name" value="Transglutaminase-like"/>
</dbReference>
<dbReference type="PANTHER" id="PTHR42736:SF1">
    <property type="entry name" value="PROTEIN-GLUTAMINE GAMMA-GLUTAMYLTRANSFERASE"/>
    <property type="match status" value="1"/>
</dbReference>
<reference evidence="3 4" key="1">
    <citation type="journal article" date="2021" name="ISME Commun">
        <title>Automated analysis of genomic sequences facilitates high-throughput and comprehensive description of bacteria.</title>
        <authorList>
            <person name="Hitch T.C.A."/>
        </authorList>
    </citation>
    <scope>NUCLEOTIDE SEQUENCE [LARGE SCALE GENOMIC DNA]</scope>
    <source>
        <strain evidence="3 4">Sanger_23</strain>
    </source>
</reference>
<organism evidence="3 4">
    <name type="scientific">Blautia ammoniilytica</name>
    <dbReference type="NCBI Taxonomy" id="2981782"/>
    <lineage>
        <taxon>Bacteria</taxon>
        <taxon>Bacillati</taxon>
        <taxon>Bacillota</taxon>
        <taxon>Clostridia</taxon>
        <taxon>Lachnospirales</taxon>
        <taxon>Lachnospiraceae</taxon>
        <taxon>Blautia</taxon>
    </lineage>
</organism>
<dbReference type="InterPro" id="IPR038765">
    <property type="entry name" value="Papain-like_cys_pep_sf"/>
</dbReference>
<gene>
    <name evidence="3" type="ORF">OCV61_16880</name>
</gene>
<dbReference type="RefSeq" id="WP_158422771.1">
    <property type="nucleotide sequence ID" value="NZ_JAOQJL010000049.1"/>
</dbReference>
<evidence type="ECO:0000313" key="3">
    <source>
        <dbReference type="EMBL" id="MCU6767045.1"/>
    </source>
</evidence>
<dbReference type="Pfam" id="PF01841">
    <property type="entry name" value="Transglut_core"/>
    <property type="match status" value="1"/>
</dbReference>
<keyword evidence="1" id="KW-0812">Transmembrane</keyword>
<sequence length="767" mass="86451">MEVWLTMPGQKQKTKYRQQLPGILLEAGLILGICGAGIFLLLEMLTGAADRLPFLCSVFITALVCLFTETMKKGRQITGTLIFLITGIIIFFFRRLLLAGAVVFWNKGANLLGSSAGIYLVRYQTVTDLDTELAATVFLVCLGIAAGTAGYLFFRWRISLILVLYGLVPVVLMVLTGSFPEPDLFIIFYFSLVLGLIRMHTCKEAFQQDLAFGEGVLFLAAVILAAGLILARMLPQEEYQELQVVSDAKEKAGEALYDLRFKKGQLNGLTGGNLKNTGNWTGSDETALRISMEKPQPMYLRGFVGSRYDGSSWKSIDSSSAYQERNLFYWLHQKGFYGETQLASGARLTDTSISSQKVSVKNLAADSRYLYTPYEMQQLPEGCQGEDGLADSTVGAKGFWGQRSYSFTTVQPLTSQFTDLGAQIYQLLASGKDPGYRQAESYYNAFVYANDLQLPKALESLFKQELGDAGDRTQGHTDYYTAITRIRAYLEKHMTYSSAADPYSKSGDFVREFLEDKKIGHSVHFATAAALMFRYYGIPSRYVEGYLVTSADIQDTETGQPLEIPGKNGHAWTEIYIDGLGFVPVEMTPEYYGVMEEADLKTGLEAKGRQAKAVPEETRTMQEEENIQTHWSLKLALFGIEKFLLLFLAVFDGFCVLFILTVVMLRIRASYRRRKRFLSRDDKKALCAMAGYAEDLYSRGENGYSKRAEELYQQVYQAGQKAAFSPHKIQLQEKDTCRECIRILKKELKKQKNWFDNWVMKYIERLY</sequence>
<feature type="transmembrane region" description="Helical" evidence="1">
    <location>
        <begin position="81"/>
        <end position="105"/>
    </location>
</feature>
<protein>
    <submittedName>
        <fullName evidence="3">DUF3488 and transglutaminase-like domain-containing protein</fullName>
    </submittedName>
</protein>
<proteinExistence type="predicted"/>
<evidence type="ECO:0000256" key="1">
    <source>
        <dbReference type="SAM" id="Phobius"/>
    </source>
</evidence>
<evidence type="ECO:0000313" key="4">
    <source>
        <dbReference type="Proteomes" id="UP001652409"/>
    </source>
</evidence>
<feature type="transmembrane region" description="Helical" evidence="1">
    <location>
        <begin position="133"/>
        <end position="153"/>
    </location>
</feature>
<dbReference type="SUPFAM" id="SSF54001">
    <property type="entry name" value="Cysteine proteinases"/>
    <property type="match status" value="1"/>
</dbReference>
<feature type="transmembrane region" description="Helical" evidence="1">
    <location>
        <begin position="160"/>
        <end position="178"/>
    </location>
</feature>
<keyword evidence="1" id="KW-1133">Transmembrane helix</keyword>
<keyword evidence="1" id="KW-0472">Membrane</keyword>